<dbReference type="Proteomes" id="UP000051751">
    <property type="component" value="Unassembled WGS sequence"/>
</dbReference>
<dbReference type="OrthoDB" id="2323760at2"/>
<organism evidence="3 4">
    <name type="scientific">Lactobacillus selangorensis</name>
    <dbReference type="NCBI Taxonomy" id="81857"/>
    <lineage>
        <taxon>Bacteria</taxon>
        <taxon>Bacillati</taxon>
        <taxon>Bacillota</taxon>
        <taxon>Bacilli</taxon>
        <taxon>Lactobacillales</taxon>
        <taxon>Lactobacillaceae</taxon>
        <taxon>Lactobacillus</taxon>
    </lineage>
</organism>
<accession>A0A0R2FS74</accession>
<sequence>MAKKNKNHFVLGFILGGATTYLATLFLTPVTSDDIVKGVQQRFNSLKQQLSGHQDIQQNEKETLNNIQDAQDQLKKNVQDNLKKSTDAVRAQMDQVKQSADKLASDAAQAADEADMDDIVIDGKSAFGEAKDE</sequence>
<evidence type="ECO:0000313" key="5">
    <source>
        <dbReference type="Proteomes" id="UP000051751"/>
    </source>
</evidence>
<dbReference type="AlphaFoldDB" id="A0A0R2FS74"/>
<proteinExistence type="predicted"/>
<evidence type="ECO:0000256" key="1">
    <source>
        <dbReference type="SAM" id="Coils"/>
    </source>
</evidence>
<reference evidence="4 5" key="1">
    <citation type="journal article" date="2015" name="Genome Announc.">
        <title>Expanding the biotechnology potential of lactobacilli through comparative genomics of 213 strains and associated genera.</title>
        <authorList>
            <person name="Sun Z."/>
            <person name="Harris H.M."/>
            <person name="McCann A."/>
            <person name="Guo C."/>
            <person name="Argimon S."/>
            <person name="Zhang W."/>
            <person name="Yang X."/>
            <person name="Jeffery I.B."/>
            <person name="Cooney J.C."/>
            <person name="Kagawa T.F."/>
            <person name="Liu W."/>
            <person name="Song Y."/>
            <person name="Salvetti E."/>
            <person name="Wrobel A."/>
            <person name="Rasinkangas P."/>
            <person name="Parkhill J."/>
            <person name="Rea M.C."/>
            <person name="O'Sullivan O."/>
            <person name="Ritari J."/>
            <person name="Douillard F.P."/>
            <person name="Paul Ross R."/>
            <person name="Yang R."/>
            <person name="Briner A.E."/>
            <person name="Felis G.E."/>
            <person name="de Vos W.M."/>
            <person name="Barrangou R."/>
            <person name="Klaenhammer T.R."/>
            <person name="Caufield P.W."/>
            <person name="Cui Y."/>
            <person name="Zhang H."/>
            <person name="O'Toole P.W."/>
        </authorList>
    </citation>
    <scope>NUCLEOTIDE SEQUENCE [LARGE SCALE GENOMIC DNA]</scope>
    <source>
        <strain evidence="2 5">ATCC BAA-66</strain>
        <strain evidence="3 4">DSM 13344</strain>
    </source>
</reference>
<dbReference type="STRING" id="81857.IV38_GL002125"/>
<evidence type="ECO:0008006" key="6">
    <source>
        <dbReference type="Google" id="ProtNLM"/>
    </source>
</evidence>
<dbReference type="Proteomes" id="UP000051645">
    <property type="component" value="Unassembled WGS sequence"/>
</dbReference>
<evidence type="ECO:0000313" key="4">
    <source>
        <dbReference type="Proteomes" id="UP000051645"/>
    </source>
</evidence>
<feature type="coiled-coil region" evidence="1">
    <location>
        <begin position="53"/>
        <end position="113"/>
    </location>
</feature>
<name>A0A0R2FS74_9LACO</name>
<dbReference type="RefSeq" id="WP_057769527.1">
    <property type="nucleotide sequence ID" value="NZ_JQAT01000008.1"/>
</dbReference>
<evidence type="ECO:0000313" key="2">
    <source>
        <dbReference type="EMBL" id="KRN27472.1"/>
    </source>
</evidence>
<keyword evidence="4" id="KW-1185">Reference proteome</keyword>
<keyword evidence="1" id="KW-0175">Coiled coil</keyword>
<dbReference type="PATRIC" id="fig|81857.3.peg.2175"/>
<evidence type="ECO:0000313" key="3">
    <source>
        <dbReference type="EMBL" id="KRN31331.1"/>
    </source>
</evidence>
<dbReference type="EMBL" id="JQAT01000008">
    <property type="protein sequence ID" value="KRN27472.1"/>
    <property type="molecule type" value="Genomic_DNA"/>
</dbReference>
<gene>
    <name evidence="2" type="ORF">IV38_GL002125</name>
    <name evidence="3" type="ORF">IV40_GL001325</name>
</gene>
<protein>
    <recommendedName>
        <fullName evidence="6">YtxH domain-containing protein</fullName>
    </recommendedName>
</protein>
<dbReference type="EMBL" id="JQAZ01000004">
    <property type="protein sequence ID" value="KRN31331.1"/>
    <property type="molecule type" value="Genomic_DNA"/>
</dbReference>
<comment type="caution">
    <text evidence="3">The sequence shown here is derived from an EMBL/GenBank/DDBJ whole genome shotgun (WGS) entry which is preliminary data.</text>
</comment>